<dbReference type="GO" id="GO:0016887">
    <property type="term" value="F:ATP hydrolysis activity"/>
    <property type="evidence" value="ECO:0007669"/>
    <property type="project" value="InterPro"/>
</dbReference>
<dbReference type="GO" id="GO:0046677">
    <property type="term" value="P:response to antibiotic"/>
    <property type="evidence" value="ECO:0007669"/>
    <property type="project" value="UniProtKB-KW"/>
</dbReference>
<dbReference type="OrthoDB" id="9804819at2"/>
<keyword evidence="3" id="KW-0813">Transport</keyword>
<protein>
    <recommendedName>
        <fullName evidence="7">ABC transporter domain-containing protein</fullName>
    </recommendedName>
</protein>
<dbReference type="InterPro" id="IPR050763">
    <property type="entry name" value="ABC_transporter_ATP-binding"/>
</dbReference>
<dbReference type="Gene3D" id="3.40.50.300">
    <property type="entry name" value="P-loop containing nucleotide triphosphate hydrolases"/>
    <property type="match status" value="1"/>
</dbReference>
<proteinExistence type="inferred from homology"/>
<organism evidence="8 9">
    <name type="scientific">Streptomyces cellostaticus</name>
    <dbReference type="NCBI Taxonomy" id="67285"/>
    <lineage>
        <taxon>Bacteria</taxon>
        <taxon>Bacillati</taxon>
        <taxon>Actinomycetota</taxon>
        <taxon>Actinomycetes</taxon>
        <taxon>Kitasatosporales</taxon>
        <taxon>Streptomycetaceae</taxon>
        <taxon>Streptomyces</taxon>
    </lineage>
</organism>
<keyword evidence="6" id="KW-0046">Antibiotic resistance</keyword>
<evidence type="ECO:0000256" key="1">
    <source>
        <dbReference type="ARBA" id="ARBA00004202"/>
    </source>
</evidence>
<evidence type="ECO:0000256" key="3">
    <source>
        <dbReference type="ARBA" id="ARBA00022448"/>
    </source>
</evidence>
<dbReference type="InterPro" id="IPR027417">
    <property type="entry name" value="P-loop_NTPase"/>
</dbReference>
<dbReference type="GO" id="GO:0005886">
    <property type="term" value="C:plasma membrane"/>
    <property type="evidence" value="ECO:0007669"/>
    <property type="project" value="UniProtKB-SubCell"/>
</dbReference>
<dbReference type="AlphaFoldDB" id="A0A101NIA6"/>
<evidence type="ECO:0000256" key="6">
    <source>
        <dbReference type="ARBA" id="ARBA00023251"/>
    </source>
</evidence>
<sequence length="312" mass="33287">MAIVEVQELGRVFTPRRGAEVTALDGVTFSIGEGEVLGLLGPNGAGKTTLSRILTTLLLPTCGTARIGGHDVVRQSKEVRRLIGLVLGGDRGLYGRLTARQNLLYWGALQGLGGRTARQRTDEMLERFGLGARADDRVELFSRGMVQRVHLARALLSRPPLLIMDEPTNGMDPHAGAGFRQLVHDLKEAGCTVVLTTHDMQEAQDVCTRIALIDHGRILHMGAAGELLARIGAPRTIRAEGVCAEAAARIAELPGTVEVTEQGSLTARLDGAEAQSAALAVLVQAQATEIAVAPPGLTELYRTVITDREFAL</sequence>
<dbReference type="Proteomes" id="UP000054241">
    <property type="component" value="Unassembled WGS sequence"/>
</dbReference>
<dbReference type="InterPro" id="IPR003593">
    <property type="entry name" value="AAA+_ATPase"/>
</dbReference>
<dbReference type="PANTHER" id="PTHR42711">
    <property type="entry name" value="ABC TRANSPORTER ATP-BINDING PROTEIN"/>
    <property type="match status" value="1"/>
</dbReference>
<dbReference type="SMART" id="SM00382">
    <property type="entry name" value="AAA"/>
    <property type="match status" value="1"/>
</dbReference>
<name>A0A101NIA6_9ACTN</name>
<dbReference type="Pfam" id="PF00005">
    <property type="entry name" value="ABC_tran"/>
    <property type="match status" value="1"/>
</dbReference>
<dbReference type="SUPFAM" id="SSF52540">
    <property type="entry name" value="P-loop containing nucleoside triphosphate hydrolases"/>
    <property type="match status" value="1"/>
</dbReference>
<dbReference type="EMBL" id="LMWL01000048">
    <property type="protein sequence ID" value="KUM93509.1"/>
    <property type="molecule type" value="Genomic_DNA"/>
</dbReference>
<evidence type="ECO:0000256" key="4">
    <source>
        <dbReference type="ARBA" id="ARBA00022741"/>
    </source>
</evidence>
<keyword evidence="9" id="KW-1185">Reference proteome</keyword>
<dbReference type="PROSITE" id="PS50893">
    <property type="entry name" value="ABC_TRANSPORTER_2"/>
    <property type="match status" value="1"/>
</dbReference>
<evidence type="ECO:0000313" key="8">
    <source>
        <dbReference type="EMBL" id="KUM93509.1"/>
    </source>
</evidence>
<comment type="subcellular location">
    <subcellularLocation>
        <location evidence="1">Cell membrane</location>
        <topology evidence="1">Peripheral membrane protein</topology>
    </subcellularLocation>
</comment>
<gene>
    <name evidence="8" type="ORF">AQI88_26390</name>
</gene>
<evidence type="ECO:0000256" key="2">
    <source>
        <dbReference type="ARBA" id="ARBA00005417"/>
    </source>
</evidence>
<dbReference type="STRING" id="67285.AQI88_26390"/>
<dbReference type="RefSeq" id="WP_067003819.1">
    <property type="nucleotide sequence ID" value="NZ_BNDU01000008.1"/>
</dbReference>
<comment type="caution">
    <text evidence="8">The sequence shown here is derived from an EMBL/GenBank/DDBJ whole genome shotgun (WGS) entry which is preliminary data.</text>
</comment>
<comment type="similarity">
    <text evidence="2">Belongs to the ABC transporter superfamily.</text>
</comment>
<accession>A0A101NIA6</accession>
<dbReference type="InterPro" id="IPR003439">
    <property type="entry name" value="ABC_transporter-like_ATP-bd"/>
</dbReference>
<evidence type="ECO:0000313" key="9">
    <source>
        <dbReference type="Proteomes" id="UP000054241"/>
    </source>
</evidence>
<dbReference type="GO" id="GO:0005524">
    <property type="term" value="F:ATP binding"/>
    <property type="evidence" value="ECO:0007669"/>
    <property type="project" value="UniProtKB-KW"/>
</dbReference>
<keyword evidence="5" id="KW-0067">ATP-binding</keyword>
<feature type="domain" description="ABC transporter" evidence="7">
    <location>
        <begin position="4"/>
        <end position="240"/>
    </location>
</feature>
<evidence type="ECO:0000259" key="7">
    <source>
        <dbReference type="PROSITE" id="PS50893"/>
    </source>
</evidence>
<reference evidence="8 9" key="1">
    <citation type="submission" date="2015-10" db="EMBL/GenBank/DDBJ databases">
        <title>Draft genome sequence of Streptomyces cellostaticus DSM 40189, type strain for the species Streptomyces cellostaticus.</title>
        <authorList>
            <person name="Ruckert C."/>
            <person name="Winkler A."/>
            <person name="Kalinowski J."/>
            <person name="Kampfer P."/>
            <person name="Glaeser S."/>
        </authorList>
    </citation>
    <scope>NUCLEOTIDE SEQUENCE [LARGE SCALE GENOMIC DNA]</scope>
    <source>
        <strain evidence="8 9">DSM 40189</strain>
    </source>
</reference>
<keyword evidence="4" id="KW-0547">Nucleotide-binding</keyword>
<dbReference type="PANTHER" id="PTHR42711:SF5">
    <property type="entry name" value="ABC TRANSPORTER ATP-BINDING PROTEIN NATA"/>
    <property type="match status" value="1"/>
</dbReference>
<evidence type="ECO:0000256" key="5">
    <source>
        <dbReference type="ARBA" id="ARBA00022840"/>
    </source>
</evidence>